<dbReference type="EMBL" id="CP114014">
    <property type="protein sequence ID" value="XAY04862.1"/>
    <property type="molecule type" value="Genomic_DNA"/>
</dbReference>
<proteinExistence type="predicted"/>
<dbReference type="Gene3D" id="3.20.20.370">
    <property type="entry name" value="Glycoside hydrolase/deacetylase"/>
    <property type="match status" value="1"/>
</dbReference>
<gene>
    <name evidence="2" type="ORF">DSM112329_01700</name>
</gene>
<dbReference type="SUPFAM" id="SSF88713">
    <property type="entry name" value="Glycoside hydrolase/deacetylase"/>
    <property type="match status" value="1"/>
</dbReference>
<dbReference type="RefSeq" id="WP_354701386.1">
    <property type="nucleotide sequence ID" value="NZ_CP114014.1"/>
</dbReference>
<evidence type="ECO:0008006" key="3">
    <source>
        <dbReference type="Google" id="ProtNLM"/>
    </source>
</evidence>
<dbReference type="AlphaFoldDB" id="A0AAU7AT68"/>
<dbReference type="Pfam" id="PF10096">
    <property type="entry name" value="DUF2334"/>
    <property type="match status" value="1"/>
</dbReference>
<protein>
    <recommendedName>
        <fullName evidence="3">DUF2334 domain-containing protein</fullName>
    </recommendedName>
</protein>
<dbReference type="InterPro" id="IPR018763">
    <property type="entry name" value="DUF2334"/>
</dbReference>
<dbReference type="InterPro" id="IPR011330">
    <property type="entry name" value="Glyco_hydro/deAcase_b/a-brl"/>
</dbReference>
<accession>A0AAU7AT68</accession>
<evidence type="ECO:0000256" key="1">
    <source>
        <dbReference type="SAM" id="MobiDB-lite"/>
    </source>
</evidence>
<organism evidence="2">
    <name type="scientific">Paraconexibacter sp. AEG42_29</name>
    <dbReference type="NCBI Taxonomy" id="2997339"/>
    <lineage>
        <taxon>Bacteria</taxon>
        <taxon>Bacillati</taxon>
        <taxon>Actinomycetota</taxon>
        <taxon>Thermoleophilia</taxon>
        <taxon>Solirubrobacterales</taxon>
        <taxon>Paraconexibacteraceae</taxon>
        <taxon>Paraconexibacter</taxon>
    </lineage>
</organism>
<reference evidence="2" key="1">
    <citation type="submission" date="2022-12" db="EMBL/GenBank/DDBJ databases">
        <title>Paraconexibacter alkalitolerans sp. nov. and Baekduia alba sp. nov., isolated from soil and emended description of the genera Paraconexibacter (Chun et al., 2020) and Baekduia (An et al., 2020).</title>
        <authorList>
            <person name="Vieira S."/>
            <person name="Huber K.J."/>
            <person name="Geppert A."/>
            <person name="Wolf J."/>
            <person name="Neumann-Schaal M."/>
            <person name="Muesken M."/>
            <person name="Overmann J."/>
        </authorList>
    </citation>
    <scope>NUCLEOTIDE SEQUENCE</scope>
    <source>
        <strain evidence="2">AEG42_29</strain>
    </source>
</reference>
<evidence type="ECO:0000313" key="2">
    <source>
        <dbReference type="EMBL" id="XAY04862.1"/>
    </source>
</evidence>
<feature type="region of interest" description="Disordered" evidence="1">
    <location>
        <begin position="249"/>
        <end position="271"/>
    </location>
</feature>
<dbReference type="KEGG" id="parq:DSM112329_01700"/>
<name>A0AAU7AT68_9ACTN</name>
<dbReference type="GO" id="GO:0005975">
    <property type="term" value="P:carbohydrate metabolic process"/>
    <property type="evidence" value="ECO:0007669"/>
    <property type="project" value="InterPro"/>
</dbReference>
<sequence>MAATPKRIAVALHDIEPGTFERCALIRDWLDDHGVDRVTLLVVPAGDLHPFQDRSPALADWVAERVALGDTVAQHGFQHRQVRPPSGLRRAVSPRAHGSAAAEFVGLDDAEARRAVAAGRRVLKLAGITPRGFVAPAYAYTASLEQALAPTFDWWASLNRLFTDHGRRSDYLPAMSIGAGGSRSIGGRLTSPWGVRASALLGGPLLRLDLHPSDLDQPGRIGAAEQVLRRAGRREAVTYDDLAADAGSWARPPRPDVRVPSPLVRGPGAGL</sequence>